<dbReference type="InterPro" id="IPR036322">
    <property type="entry name" value="WD40_repeat_dom_sf"/>
</dbReference>
<dbReference type="PROSITE" id="PS50294">
    <property type="entry name" value="WD_REPEATS_REGION"/>
    <property type="match status" value="1"/>
</dbReference>
<evidence type="ECO:0000256" key="4">
    <source>
        <dbReference type="ARBA" id="ARBA00022737"/>
    </source>
</evidence>
<feature type="compositionally biased region" description="Low complexity" evidence="10">
    <location>
        <begin position="395"/>
        <end position="405"/>
    </location>
</feature>
<feature type="compositionally biased region" description="Polar residues" evidence="10">
    <location>
        <begin position="887"/>
        <end position="900"/>
    </location>
</feature>
<dbReference type="GO" id="GO:0033186">
    <property type="term" value="C:CAF-1 complex"/>
    <property type="evidence" value="ECO:0007669"/>
    <property type="project" value="TreeGrafter"/>
</dbReference>
<dbReference type="AlphaFoldDB" id="A0A316Z9M3"/>
<reference evidence="12 13" key="1">
    <citation type="journal article" date="2018" name="Mol. Biol. Evol.">
        <title>Broad Genomic Sampling Reveals a Smut Pathogenic Ancestry of the Fungal Clade Ustilaginomycotina.</title>
        <authorList>
            <person name="Kijpornyongpan T."/>
            <person name="Mondo S.J."/>
            <person name="Barry K."/>
            <person name="Sandor L."/>
            <person name="Lee J."/>
            <person name="Lipzen A."/>
            <person name="Pangilinan J."/>
            <person name="LaButti K."/>
            <person name="Hainaut M."/>
            <person name="Henrissat B."/>
            <person name="Grigoriev I.V."/>
            <person name="Spatafora J.W."/>
            <person name="Aime M.C."/>
        </authorList>
    </citation>
    <scope>NUCLEOTIDE SEQUENCE [LARGE SCALE GENOMIC DNA]</scope>
    <source>
        <strain evidence="12 13">MCA 4186</strain>
    </source>
</reference>
<keyword evidence="7" id="KW-0234">DNA repair</keyword>
<feature type="region of interest" description="Disordered" evidence="10">
    <location>
        <begin position="302"/>
        <end position="519"/>
    </location>
</feature>
<feature type="domain" description="CAF1B/HIR1 beta-propeller" evidence="11">
    <location>
        <begin position="127"/>
        <end position="282"/>
    </location>
</feature>
<accession>A0A316Z9M3</accession>
<dbReference type="InterPro" id="IPR001680">
    <property type="entry name" value="WD40_rpt"/>
</dbReference>
<name>A0A316Z9M3_9BASI</name>
<feature type="region of interest" description="Disordered" evidence="10">
    <location>
        <begin position="585"/>
        <end position="619"/>
    </location>
</feature>
<feature type="compositionally biased region" description="Low complexity" evidence="10">
    <location>
        <begin position="608"/>
        <end position="619"/>
    </location>
</feature>
<organism evidence="12 13">
    <name type="scientific">Tilletiopsis washingtonensis</name>
    <dbReference type="NCBI Taxonomy" id="58919"/>
    <lineage>
        <taxon>Eukaryota</taxon>
        <taxon>Fungi</taxon>
        <taxon>Dikarya</taxon>
        <taxon>Basidiomycota</taxon>
        <taxon>Ustilaginomycotina</taxon>
        <taxon>Exobasidiomycetes</taxon>
        <taxon>Entylomatales</taxon>
        <taxon>Entylomatales incertae sedis</taxon>
        <taxon>Tilletiopsis</taxon>
    </lineage>
</organism>
<dbReference type="OrthoDB" id="71227at2759"/>
<dbReference type="GO" id="GO:0005634">
    <property type="term" value="C:nucleus"/>
    <property type="evidence" value="ECO:0007669"/>
    <property type="project" value="UniProtKB-SubCell"/>
</dbReference>
<comment type="similarity">
    <text evidence="2">Belongs to the WD repeat HIR1 family.</text>
</comment>
<evidence type="ECO:0000256" key="10">
    <source>
        <dbReference type="SAM" id="MobiDB-lite"/>
    </source>
</evidence>
<dbReference type="InterPro" id="IPR045145">
    <property type="entry name" value="PTHR15271"/>
</dbReference>
<dbReference type="GeneID" id="37268166"/>
<keyword evidence="4" id="KW-0677">Repeat</keyword>
<dbReference type="Proteomes" id="UP000245946">
    <property type="component" value="Unassembled WGS sequence"/>
</dbReference>
<dbReference type="EMBL" id="KZ819297">
    <property type="protein sequence ID" value="PWN96893.1"/>
    <property type="molecule type" value="Genomic_DNA"/>
</dbReference>
<dbReference type="InterPro" id="IPR055410">
    <property type="entry name" value="Beta-prop_CAF1B_HIR1"/>
</dbReference>
<evidence type="ECO:0000256" key="6">
    <source>
        <dbReference type="ARBA" id="ARBA00022853"/>
    </source>
</evidence>
<dbReference type="PANTHER" id="PTHR15271">
    <property type="entry name" value="CHROMATIN ASSEMBLY FACTOR 1 SUBUNIT B"/>
    <property type="match status" value="1"/>
</dbReference>
<keyword evidence="6" id="KW-0156">Chromatin regulator</keyword>
<evidence type="ECO:0000256" key="3">
    <source>
        <dbReference type="ARBA" id="ARBA00022574"/>
    </source>
</evidence>
<gene>
    <name evidence="12" type="ORF">FA09DRAFT_309993</name>
</gene>
<dbReference type="SUPFAM" id="SSF50978">
    <property type="entry name" value="WD40 repeat-like"/>
    <property type="match status" value="1"/>
</dbReference>
<dbReference type="GO" id="GO:0006281">
    <property type="term" value="P:DNA repair"/>
    <property type="evidence" value="ECO:0007669"/>
    <property type="project" value="UniProtKB-KW"/>
</dbReference>
<evidence type="ECO:0000256" key="8">
    <source>
        <dbReference type="ARBA" id="ARBA00023242"/>
    </source>
</evidence>
<feature type="compositionally biased region" description="Pro residues" evidence="10">
    <location>
        <begin position="507"/>
        <end position="519"/>
    </location>
</feature>
<feature type="repeat" description="WD" evidence="9">
    <location>
        <begin position="134"/>
        <end position="165"/>
    </location>
</feature>
<protein>
    <submittedName>
        <fullName evidence="12">WD40 repeat-like protein</fullName>
    </submittedName>
</protein>
<feature type="compositionally biased region" description="Basic and acidic residues" evidence="10">
    <location>
        <begin position="337"/>
        <end position="347"/>
    </location>
</feature>
<dbReference type="RefSeq" id="XP_025597172.1">
    <property type="nucleotide sequence ID" value="XM_025740620.1"/>
</dbReference>
<keyword evidence="8" id="KW-0539">Nucleus</keyword>
<dbReference type="Gene3D" id="2.130.10.10">
    <property type="entry name" value="YVTN repeat-like/Quinoprotein amine dehydrogenase"/>
    <property type="match status" value="2"/>
</dbReference>
<feature type="region of interest" description="Disordered" evidence="10">
    <location>
        <begin position="827"/>
        <end position="851"/>
    </location>
</feature>
<keyword evidence="5" id="KW-0227">DNA damage</keyword>
<dbReference type="GO" id="GO:0006335">
    <property type="term" value="P:DNA replication-dependent chromatin assembly"/>
    <property type="evidence" value="ECO:0007669"/>
    <property type="project" value="InterPro"/>
</dbReference>
<evidence type="ECO:0000313" key="12">
    <source>
        <dbReference type="EMBL" id="PWN96893.1"/>
    </source>
</evidence>
<dbReference type="InterPro" id="IPR015943">
    <property type="entry name" value="WD40/YVTN_repeat-like_dom_sf"/>
</dbReference>
<proteinExistence type="inferred from homology"/>
<sequence length="933" mass="95639">MVRSVTFEIHWHNMEPIYACSFQPVSHSQLRRVLDHNAAQAAGLPLGKTLADAAGGADGAAGASSASSSKHALPIMAGGQSWKVATAGADKNARIWQIHPNIPSPAALAAAASTGGGSALPAPHPPRVEYLATLKRHSGTVNCVRYCPRGELLATTGDDGMVLLWVPAEGPPTGFGSSGSLEVDGDAEFAKEHWRVRTMARTSMSEIYDMSWAPDGETLLVGGTDSVARIINAHDGSVIREIAEHSHYVQGVAWDPLNEYIATQSSDRSVHVHALQLRNALEALGSSSTGISGVQTISRHSRMDLHRRSGSASGQTGFLWDPSAKPPMRRASSHASHASDTEDRRAGSEATSSAPTGSNGGPSMPRGLERTRSGRSATPHEPVAAYLPPGSGVQSSSSATATPSALGRAVTPTPVYPQSPAMSSASAHPMNPPLHTPSRRSSFSGSQADVLSPITSTTSLAPAPGSVVDPSEKYIDGPASATRAASAAIRRSVSRTRGTAATRSPSPVTPLPAIRAPPSPKQRMASAAAAAGIDQSTLARAGMRLYGDENFSGFFRRLAFSPDGALLVTPSGIFDAATMPASPTTGVAAATRRGSESADVRSSPAMRSDSPAAHPGASSSAAMAATTAAAATSSGVRSTVYIYGRGNLHRSNAPLAHLSGHKTASLVVRFSPILYELREGRFGSGDDGGGMAPHPTVPLEVGKQKTVALESAASRAGGVASSSRMGDGAAAADASSASAPPPHGVSMIGLPYRMVFAVATQDSVWIYDTQQGGPLCCFSNMHYASFTDLSWSPDGQTLMMCSSDGYCSVCVFDYGELGVPLPFAQQPSLQSTHAPQSAPMKRPASSATSPNLPHVAAAAAPAAADAADAAAHASSVASALGLGLDTKNAQPPTPTSSDTGSAPMSAPASSATEDGQPKKKRRVALTLEGPLGS</sequence>
<feature type="compositionally biased region" description="Low complexity" evidence="10">
    <location>
        <begin position="901"/>
        <end position="911"/>
    </location>
</feature>
<feature type="region of interest" description="Disordered" evidence="10">
    <location>
        <begin position="884"/>
        <end position="933"/>
    </location>
</feature>
<dbReference type="Pfam" id="PF24105">
    <property type="entry name" value="Beta-prop_CAF1B_HIR1"/>
    <property type="match status" value="2"/>
</dbReference>
<evidence type="ECO:0000313" key="13">
    <source>
        <dbReference type="Proteomes" id="UP000245946"/>
    </source>
</evidence>
<feature type="compositionally biased region" description="Polar residues" evidence="10">
    <location>
        <begin position="439"/>
        <end position="460"/>
    </location>
</feature>
<evidence type="ECO:0000256" key="1">
    <source>
        <dbReference type="ARBA" id="ARBA00004123"/>
    </source>
</evidence>
<evidence type="ECO:0000256" key="9">
    <source>
        <dbReference type="PROSITE-ProRule" id="PRU00221"/>
    </source>
</evidence>
<evidence type="ECO:0000259" key="11">
    <source>
        <dbReference type="Pfam" id="PF24105"/>
    </source>
</evidence>
<dbReference type="SMART" id="SM00320">
    <property type="entry name" value="WD40"/>
    <property type="match status" value="5"/>
</dbReference>
<evidence type="ECO:0000256" key="2">
    <source>
        <dbReference type="ARBA" id="ARBA00007306"/>
    </source>
</evidence>
<keyword evidence="3 9" id="KW-0853">WD repeat</keyword>
<dbReference type="PANTHER" id="PTHR15271:SF4">
    <property type="entry name" value="CHROMATIN ASSEMBLY FACTOR 1 SUBUNIT B"/>
    <property type="match status" value="1"/>
</dbReference>
<feature type="domain" description="CAF1B/HIR1 beta-propeller" evidence="11">
    <location>
        <begin position="633"/>
        <end position="817"/>
    </location>
</feature>
<evidence type="ECO:0000256" key="5">
    <source>
        <dbReference type="ARBA" id="ARBA00022763"/>
    </source>
</evidence>
<feature type="compositionally biased region" description="Low complexity" evidence="10">
    <location>
        <begin position="479"/>
        <end position="497"/>
    </location>
</feature>
<comment type="subcellular location">
    <subcellularLocation>
        <location evidence="1">Nucleus</location>
    </subcellularLocation>
</comment>
<feature type="compositionally biased region" description="Low complexity" evidence="10">
    <location>
        <begin position="419"/>
        <end position="429"/>
    </location>
</feature>
<dbReference type="GO" id="GO:0006334">
    <property type="term" value="P:nucleosome assembly"/>
    <property type="evidence" value="ECO:0007669"/>
    <property type="project" value="TreeGrafter"/>
</dbReference>
<dbReference type="STRING" id="58919.A0A316Z9M3"/>
<evidence type="ECO:0000256" key="7">
    <source>
        <dbReference type="ARBA" id="ARBA00023204"/>
    </source>
</evidence>
<keyword evidence="13" id="KW-1185">Reference proteome</keyword>
<dbReference type="PROSITE" id="PS50082">
    <property type="entry name" value="WD_REPEATS_2"/>
    <property type="match status" value="1"/>
</dbReference>